<name>A0A8S0RF59_OLEEU</name>
<dbReference type="Gene3D" id="3.40.50.2300">
    <property type="match status" value="1"/>
</dbReference>
<dbReference type="OrthoDB" id="60033at2759"/>
<evidence type="ECO:0000313" key="2">
    <source>
        <dbReference type="Proteomes" id="UP000594638"/>
    </source>
</evidence>
<sequence length="111" mass="13030">MVVLKIPTAKALEYLGWYEDDKRNTNGTSVSPQIHQKVEVHLVITDYFMPGMTGYDLLKKIKVYFINEKELKERRKNRQRNDKLHSTGAKLAIGCKARRQYFRIWKVGDSN</sequence>
<dbReference type="SUPFAM" id="SSF52172">
    <property type="entry name" value="CheY-like"/>
    <property type="match status" value="1"/>
</dbReference>
<protein>
    <submittedName>
        <fullName evidence="1">Two-component response regulator ARR8-like</fullName>
    </submittedName>
</protein>
<dbReference type="EMBL" id="CACTIH010003613">
    <property type="protein sequence ID" value="CAA2977877.1"/>
    <property type="molecule type" value="Genomic_DNA"/>
</dbReference>
<dbReference type="AlphaFoldDB" id="A0A8S0RF59"/>
<organism evidence="1 2">
    <name type="scientific">Olea europaea subsp. europaea</name>
    <dbReference type="NCBI Taxonomy" id="158383"/>
    <lineage>
        <taxon>Eukaryota</taxon>
        <taxon>Viridiplantae</taxon>
        <taxon>Streptophyta</taxon>
        <taxon>Embryophyta</taxon>
        <taxon>Tracheophyta</taxon>
        <taxon>Spermatophyta</taxon>
        <taxon>Magnoliopsida</taxon>
        <taxon>eudicotyledons</taxon>
        <taxon>Gunneridae</taxon>
        <taxon>Pentapetalae</taxon>
        <taxon>asterids</taxon>
        <taxon>lamiids</taxon>
        <taxon>Lamiales</taxon>
        <taxon>Oleaceae</taxon>
        <taxon>Oleeae</taxon>
        <taxon>Olea</taxon>
    </lineage>
</organism>
<comment type="caution">
    <text evidence="1">The sequence shown here is derived from an EMBL/GenBank/DDBJ whole genome shotgun (WGS) entry which is preliminary data.</text>
</comment>
<dbReference type="Gramene" id="OE9A036556T1">
    <property type="protein sequence ID" value="OE9A036556C1"/>
    <property type="gene ID" value="OE9A036556"/>
</dbReference>
<dbReference type="InterPro" id="IPR011006">
    <property type="entry name" value="CheY-like_superfamily"/>
</dbReference>
<proteinExistence type="predicted"/>
<accession>A0A8S0RF59</accession>
<keyword evidence="2" id="KW-1185">Reference proteome</keyword>
<dbReference type="Proteomes" id="UP000594638">
    <property type="component" value="Unassembled WGS sequence"/>
</dbReference>
<gene>
    <name evidence="1" type="ORF">OLEA9_A036556</name>
</gene>
<reference evidence="1 2" key="1">
    <citation type="submission" date="2019-12" db="EMBL/GenBank/DDBJ databases">
        <authorList>
            <person name="Alioto T."/>
            <person name="Alioto T."/>
            <person name="Gomez Garrido J."/>
        </authorList>
    </citation>
    <scope>NUCLEOTIDE SEQUENCE [LARGE SCALE GENOMIC DNA]</scope>
</reference>
<evidence type="ECO:0000313" key="1">
    <source>
        <dbReference type="EMBL" id="CAA2977877.1"/>
    </source>
</evidence>